<evidence type="ECO:0008006" key="4">
    <source>
        <dbReference type="Google" id="ProtNLM"/>
    </source>
</evidence>
<sequence>MIKKWARSAVATLAMLATAGVVVVAAPSPAVAAPSCSGSNCTNRNPDTNGCAPDGRTVAEAWYSMNSVRLELRRSTACNALWARMTQTVTGTQFRIQSLRIERQENFNDGDGYQPTHTFYKPFSGEYHQQIQVWTNMVSGHSSRDRARACWQNFPGEVYNCTGWAG</sequence>
<feature type="signal peptide" evidence="1">
    <location>
        <begin position="1"/>
        <end position="32"/>
    </location>
</feature>
<dbReference type="RefSeq" id="WP_203866332.1">
    <property type="nucleotide sequence ID" value="NZ_BONW01000013.1"/>
</dbReference>
<dbReference type="Pfam" id="PF10901">
    <property type="entry name" value="DUF2690"/>
    <property type="match status" value="1"/>
</dbReference>
<evidence type="ECO:0000313" key="2">
    <source>
        <dbReference type="EMBL" id="GIG87780.1"/>
    </source>
</evidence>
<dbReference type="EMBL" id="BONW01000013">
    <property type="protein sequence ID" value="GIG87780.1"/>
    <property type="molecule type" value="Genomic_DNA"/>
</dbReference>
<evidence type="ECO:0000256" key="1">
    <source>
        <dbReference type="SAM" id="SignalP"/>
    </source>
</evidence>
<feature type="chain" id="PRO_5046416856" description="DUF2690 domain-containing protein" evidence="1">
    <location>
        <begin position="33"/>
        <end position="166"/>
    </location>
</feature>
<comment type="caution">
    <text evidence="2">The sequence shown here is derived from an EMBL/GenBank/DDBJ whole genome shotgun (WGS) entry which is preliminary data.</text>
</comment>
<dbReference type="Proteomes" id="UP000646749">
    <property type="component" value="Unassembled WGS sequence"/>
</dbReference>
<reference evidence="2 3" key="1">
    <citation type="submission" date="2021-01" db="EMBL/GenBank/DDBJ databases">
        <title>Whole genome shotgun sequence of Plantactinospora endophytica NBRC 110450.</title>
        <authorList>
            <person name="Komaki H."/>
            <person name="Tamura T."/>
        </authorList>
    </citation>
    <scope>NUCLEOTIDE SEQUENCE [LARGE SCALE GENOMIC DNA]</scope>
    <source>
        <strain evidence="2 3">NBRC 110450</strain>
    </source>
</reference>
<gene>
    <name evidence="2" type="ORF">Pen02_27160</name>
</gene>
<dbReference type="InterPro" id="IPR021224">
    <property type="entry name" value="DUF2690"/>
</dbReference>
<accession>A0ABQ4DZC1</accession>
<keyword evidence="1" id="KW-0732">Signal</keyword>
<evidence type="ECO:0000313" key="3">
    <source>
        <dbReference type="Proteomes" id="UP000646749"/>
    </source>
</evidence>
<proteinExistence type="predicted"/>
<keyword evidence="3" id="KW-1185">Reference proteome</keyword>
<protein>
    <recommendedName>
        <fullName evidence="4">DUF2690 domain-containing protein</fullName>
    </recommendedName>
</protein>
<organism evidence="2 3">
    <name type="scientific">Plantactinospora endophytica</name>
    <dbReference type="NCBI Taxonomy" id="673535"/>
    <lineage>
        <taxon>Bacteria</taxon>
        <taxon>Bacillati</taxon>
        <taxon>Actinomycetota</taxon>
        <taxon>Actinomycetes</taxon>
        <taxon>Micromonosporales</taxon>
        <taxon>Micromonosporaceae</taxon>
        <taxon>Plantactinospora</taxon>
    </lineage>
</organism>
<name>A0ABQ4DZC1_9ACTN</name>